<dbReference type="GO" id="GO:0006313">
    <property type="term" value="P:DNA transposition"/>
    <property type="evidence" value="ECO:0007669"/>
    <property type="project" value="InterPro"/>
</dbReference>
<comment type="caution">
    <text evidence="2">The sequence shown here is derived from an EMBL/GenBank/DDBJ whole genome shotgun (WGS) entry which is preliminary data.</text>
</comment>
<keyword evidence="3" id="KW-1185">Reference proteome</keyword>
<gene>
    <name evidence="2" type="ORF">E5987_04730</name>
</gene>
<dbReference type="Pfam" id="PF01609">
    <property type="entry name" value="DDE_Tnp_1"/>
    <property type="match status" value="1"/>
</dbReference>
<evidence type="ECO:0000313" key="2">
    <source>
        <dbReference type="EMBL" id="MVX56513.1"/>
    </source>
</evidence>
<feature type="domain" description="Transposase IS4-like" evidence="1">
    <location>
        <begin position="202"/>
        <end position="468"/>
    </location>
</feature>
<name>A0A6L6YIH1_9BURK</name>
<evidence type="ECO:0000313" key="3">
    <source>
        <dbReference type="Proteomes" id="UP000472580"/>
    </source>
</evidence>
<reference evidence="2 3" key="1">
    <citation type="submission" date="2019-12" db="EMBL/GenBank/DDBJ databases">
        <title>Microbes associate with the intestines of laboratory mice.</title>
        <authorList>
            <person name="Navarre W."/>
            <person name="Wong E."/>
        </authorList>
    </citation>
    <scope>NUCLEOTIDE SEQUENCE [LARGE SCALE GENOMIC DNA]</scope>
    <source>
        <strain evidence="2 3">NM82_D38</strain>
    </source>
</reference>
<evidence type="ECO:0000259" key="1">
    <source>
        <dbReference type="Pfam" id="PF01609"/>
    </source>
</evidence>
<dbReference type="EMBL" id="WSRP01000011">
    <property type="protein sequence ID" value="MVX56513.1"/>
    <property type="molecule type" value="Genomic_DNA"/>
</dbReference>
<dbReference type="GO" id="GO:0004803">
    <property type="term" value="F:transposase activity"/>
    <property type="evidence" value="ECO:0007669"/>
    <property type="project" value="InterPro"/>
</dbReference>
<dbReference type="GO" id="GO:0003677">
    <property type="term" value="F:DNA binding"/>
    <property type="evidence" value="ECO:0007669"/>
    <property type="project" value="InterPro"/>
</dbReference>
<organism evidence="2 3">
    <name type="scientific">Parasutterella muris</name>
    <dbReference type="NCBI Taxonomy" id="2565572"/>
    <lineage>
        <taxon>Bacteria</taxon>
        <taxon>Pseudomonadati</taxon>
        <taxon>Pseudomonadota</taxon>
        <taxon>Betaproteobacteria</taxon>
        <taxon>Burkholderiales</taxon>
        <taxon>Sutterellaceae</taxon>
        <taxon>Parasutterella</taxon>
    </lineage>
</organism>
<dbReference type="PANTHER" id="PTHR34614">
    <property type="match status" value="1"/>
</dbReference>
<sequence>MLPQAIEHVIKVNIKGKDYLYQFQNAWDPVKRRSFSKHRITLGCLIDGKVELGRKFLRDNPQYKDVELTFADNKLCPVGMPEVSLSTAQMVLNRTKTLNAGASYVLEQIAIQTGITQTLKTVFPKHWQELLSLAIFFVIHPDTSLSNYDVIAQSSLYPAAVIPSQRISELFESINYQPSVEQYLQLRLASNKESGKNNYWVFDATSVSSFSQTVHNAAHGLNNEEALLKLALLIDEKTAEPLYYKVPDSSITDVVLLKNLFARSAKIDEEDISLVSDREFCSDQNLQMMFRNHVGFVCGLRSDLKIAEQTFEAEAGSLRLCLPAAFKSSVNCFCAMREILRHSGVEQDKLFLHVYYSKEREADCVMNMTQLIEDFKRRLTDGEVPNSPYFRQFFNPEEGADGKNRYVFNVPAWTQFCQSCGFFLLGSDRIAHPDKALNIYRQKGIVEKSFNNYKDRCSGRRLGYSERALEGKVFITYLGLTLSLILHKRLQDADIDPERAPRLISELNALTINKFVTEGHVTYLWHKIPKRYEDLMKKLKIKIPCPICTI</sequence>
<dbReference type="OrthoDB" id="9157429at2"/>
<proteinExistence type="predicted"/>
<dbReference type="RefSeq" id="WP_160334948.1">
    <property type="nucleotide sequence ID" value="NZ_WSRP01000011.1"/>
</dbReference>
<protein>
    <recommendedName>
        <fullName evidence="1">Transposase IS4-like domain-containing protein</fullName>
    </recommendedName>
</protein>
<dbReference type="AlphaFoldDB" id="A0A6L6YIH1"/>
<dbReference type="InterPro" id="IPR002559">
    <property type="entry name" value="Transposase_11"/>
</dbReference>
<accession>A0A6L6YIH1</accession>
<dbReference type="PANTHER" id="PTHR34614:SF2">
    <property type="entry name" value="TRANSPOSASE IS4-LIKE DOMAIN-CONTAINING PROTEIN"/>
    <property type="match status" value="1"/>
</dbReference>
<dbReference type="Proteomes" id="UP000472580">
    <property type="component" value="Unassembled WGS sequence"/>
</dbReference>